<dbReference type="InterPro" id="IPR001789">
    <property type="entry name" value="Sig_transdc_resp-reg_receiver"/>
</dbReference>
<evidence type="ECO:0000259" key="4">
    <source>
        <dbReference type="PROSITE" id="PS50110"/>
    </source>
</evidence>
<dbReference type="FunFam" id="3.40.50.2300:FF:000146">
    <property type="entry name" value="Putative two-component response regulator SSK1p"/>
    <property type="match status" value="1"/>
</dbReference>
<accession>A0AAN8A624</accession>
<feature type="domain" description="Response regulatory" evidence="4">
    <location>
        <begin position="626"/>
        <end position="748"/>
    </location>
</feature>
<keyword evidence="1 3" id="KW-0597">Phosphoprotein</keyword>
<dbReference type="SUPFAM" id="SSF52172">
    <property type="entry name" value="CheY-like"/>
    <property type="match status" value="1"/>
</dbReference>
<dbReference type="PANTHER" id="PTHR45339">
    <property type="entry name" value="HYBRID SIGNAL TRANSDUCTION HISTIDINE KINASE J"/>
    <property type="match status" value="1"/>
</dbReference>
<proteinExistence type="predicted"/>
<dbReference type="EMBL" id="JAWIZZ010000059">
    <property type="protein sequence ID" value="KAK5773972.1"/>
    <property type="molecule type" value="Genomic_DNA"/>
</dbReference>
<sequence>MGTPRKIWCRIDYSSDIINETILIEYDEMDTIDDFKTKILNKLNKTRWASENDNASIAIGLYQKRKYTADNTEASNSNSMKSDNGHMKTKQLRNMEKNIWNRDDCHGTYNREKCNYQELDSPVPINPQRGIDDQIDNKIKYKRFNMAPLSDQLSTLNKIESYSNDITLANGSQMCNTKDTTPQKESTPSPQIILPNHINMPPMYGSPLLPSSHCNKKNSSVFLPPLTIPYDNANMFDGISRNYISNYTHMSAPSSPLYRNYPSPRKRLKYNLQNVTDDLSRIIFEPDQLMSDIYSELFKVHGRQQSVSEPLLIFSNKDLSLGTKHLSSKNSISVLTTIDTEDLHNEPFKNNLRMDVLDQSMLDDSSDELLTSDLLKSIDTGDVNKIEIDTINKDYDNSRSIKENYVIENPESNQETMYSINSEEYLRQGVVLLPKDYHDSNQAKQQKNYHDENQSKVGIKIDNEDFVDEHNGNLSTTYNDSRPLFMTDVIDPSSSNAIGTNNNRIDLIKSEEKDLKANNSKRILSEQEVGPSLIEGGAGKLQTKEIYQPQYTLLNISGGNAGIINSPNHNSGNSLGIYYPISTVPTPLSTTFSVPLQMMKNENMNGTDISEKENINTSAKVFPKINVLVVEDNVINQAILGSFLRKHKISYKIAKNGKEAVDIWKEGGLHLIFMDLQLPVLSGIDAAKQIRDLEKKKSRKHNAPVIIVALTASNSIEDKRKALVSGCNDYLTKPVNLHWLSKKITEWGCMQALIDFDSWKQGQSRMTENVIMKSPHKKSKAN</sequence>
<dbReference type="GO" id="GO:0000156">
    <property type="term" value="F:phosphorelay response regulator activity"/>
    <property type="evidence" value="ECO:0007669"/>
    <property type="project" value="UniProtKB-ARBA"/>
</dbReference>
<gene>
    <name evidence="5" type="ORF">RI543_004729</name>
</gene>
<dbReference type="Gene3D" id="3.40.50.2300">
    <property type="match status" value="1"/>
</dbReference>
<dbReference type="GO" id="GO:0006950">
    <property type="term" value="P:response to stress"/>
    <property type="evidence" value="ECO:0007669"/>
    <property type="project" value="UniProtKB-ARBA"/>
</dbReference>
<evidence type="ECO:0000256" key="1">
    <source>
        <dbReference type="ARBA" id="ARBA00022553"/>
    </source>
</evidence>
<dbReference type="PROSITE" id="PS50110">
    <property type="entry name" value="RESPONSE_REGULATORY"/>
    <property type="match status" value="1"/>
</dbReference>
<dbReference type="SMART" id="SM00448">
    <property type="entry name" value="REC"/>
    <property type="match status" value="1"/>
</dbReference>
<dbReference type="AlphaFoldDB" id="A0AAN8A624"/>
<reference evidence="6" key="1">
    <citation type="submission" date="2023-07" db="EMBL/GenBank/DDBJ databases">
        <title>A draft genome of Kazachstania heterogenica Y-27499.</title>
        <authorList>
            <person name="Donic C."/>
            <person name="Kralova J.S."/>
            <person name="Fidel L."/>
            <person name="Ben-Dor S."/>
            <person name="Jung S."/>
        </authorList>
    </citation>
    <scope>NUCLEOTIDE SEQUENCE [LARGE SCALE GENOMIC DNA]</scope>
    <source>
        <strain evidence="6">Y27499</strain>
    </source>
</reference>
<organism evidence="5 6">
    <name type="scientific">Arxiozyma heterogenica</name>
    <dbReference type="NCBI Taxonomy" id="278026"/>
    <lineage>
        <taxon>Eukaryota</taxon>
        <taxon>Fungi</taxon>
        <taxon>Dikarya</taxon>
        <taxon>Ascomycota</taxon>
        <taxon>Saccharomycotina</taxon>
        <taxon>Saccharomycetes</taxon>
        <taxon>Saccharomycetales</taxon>
        <taxon>Saccharomycetaceae</taxon>
        <taxon>Arxiozyma</taxon>
    </lineage>
</organism>
<evidence type="ECO:0000256" key="3">
    <source>
        <dbReference type="PROSITE-ProRule" id="PRU00169"/>
    </source>
</evidence>
<keyword evidence="6" id="KW-1185">Reference proteome</keyword>
<dbReference type="CDD" id="cd17546">
    <property type="entry name" value="REC_hyHK_CKI1_RcsC-like"/>
    <property type="match status" value="1"/>
</dbReference>
<evidence type="ECO:0000256" key="2">
    <source>
        <dbReference type="ARBA" id="ARBA00023012"/>
    </source>
</evidence>
<evidence type="ECO:0000313" key="5">
    <source>
        <dbReference type="EMBL" id="KAK5773972.1"/>
    </source>
</evidence>
<keyword evidence="2" id="KW-0902">Two-component regulatory system</keyword>
<dbReference type="Proteomes" id="UP001306508">
    <property type="component" value="Unassembled WGS sequence"/>
</dbReference>
<dbReference type="PANTHER" id="PTHR45339:SF1">
    <property type="entry name" value="HYBRID SIGNAL TRANSDUCTION HISTIDINE KINASE J"/>
    <property type="match status" value="1"/>
</dbReference>
<dbReference type="InterPro" id="IPR011006">
    <property type="entry name" value="CheY-like_superfamily"/>
</dbReference>
<evidence type="ECO:0000313" key="6">
    <source>
        <dbReference type="Proteomes" id="UP001306508"/>
    </source>
</evidence>
<name>A0AAN8A624_9SACH</name>
<protein>
    <recommendedName>
        <fullName evidence="4">Response regulatory domain-containing protein</fullName>
    </recommendedName>
</protein>
<feature type="modified residue" description="4-aspartylphosphate" evidence="3">
    <location>
        <position position="675"/>
    </location>
</feature>
<dbReference type="Pfam" id="PF00072">
    <property type="entry name" value="Response_reg"/>
    <property type="match status" value="1"/>
</dbReference>
<comment type="caution">
    <text evidence="5">The sequence shown here is derived from an EMBL/GenBank/DDBJ whole genome shotgun (WGS) entry which is preliminary data.</text>
</comment>